<dbReference type="CDD" id="cd01434">
    <property type="entry name" value="EFG_mtEFG1_IV"/>
    <property type="match status" value="1"/>
</dbReference>
<evidence type="ECO:0000256" key="2">
    <source>
        <dbReference type="ARBA" id="ARBA00023134"/>
    </source>
</evidence>
<dbReference type="Pfam" id="PF03764">
    <property type="entry name" value="EFG_IV"/>
    <property type="match status" value="1"/>
</dbReference>
<keyword evidence="1" id="KW-0547">Nucleotide-binding</keyword>
<dbReference type="Pfam" id="PF00009">
    <property type="entry name" value="GTP_EFTU"/>
    <property type="match status" value="1"/>
</dbReference>
<name>A0A7S8E7G9_9CHLR</name>
<organism evidence="4 5">
    <name type="scientific">Phototrophicus methaneseepsis</name>
    <dbReference type="NCBI Taxonomy" id="2710758"/>
    <lineage>
        <taxon>Bacteria</taxon>
        <taxon>Bacillati</taxon>
        <taxon>Chloroflexota</taxon>
        <taxon>Candidatus Thermofontia</taxon>
        <taxon>Phototrophicales</taxon>
        <taxon>Phototrophicaceae</taxon>
        <taxon>Phototrophicus</taxon>
    </lineage>
</organism>
<dbReference type="PANTHER" id="PTHR43261">
    <property type="entry name" value="TRANSLATION ELONGATION FACTOR G-RELATED"/>
    <property type="match status" value="1"/>
</dbReference>
<keyword evidence="4" id="KW-0251">Elongation factor</keyword>
<dbReference type="FunFam" id="3.30.70.240:FF:000001">
    <property type="entry name" value="Elongation factor G"/>
    <property type="match status" value="1"/>
</dbReference>
<evidence type="ECO:0000313" key="5">
    <source>
        <dbReference type="Proteomes" id="UP000594468"/>
    </source>
</evidence>
<dbReference type="Pfam" id="PF14492">
    <property type="entry name" value="EFG_III"/>
    <property type="match status" value="1"/>
</dbReference>
<dbReference type="Gene3D" id="3.40.50.300">
    <property type="entry name" value="P-loop containing nucleotide triphosphate hydrolases"/>
    <property type="match status" value="1"/>
</dbReference>
<dbReference type="InterPro" id="IPR020568">
    <property type="entry name" value="Ribosomal_Su5_D2-typ_SF"/>
</dbReference>
<dbReference type="InterPro" id="IPR041095">
    <property type="entry name" value="EFG_II"/>
</dbReference>
<dbReference type="InterPro" id="IPR005225">
    <property type="entry name" value="Small_GTP-bd"/>
</dbReference>
<dbReference type="GO" id="GO:0003924">
    <property type="term" value="F:GTPase activity"/>
    <property type="evidence" value="ECO:0007669"/>
    <property type="project" value="InterPro"/>
</dbReference>
<dbReference type="Pfam" id="PF22042">
    <property type="entry name" value="EF-G_D2"/>
    <property type="match status" value="1"/>
</dbReference>
<dbReference type="SUPFAM" id="SSF50447">
    <property type="entry name" value="Translation proteins"/>
    <property type="match status" value="1"/>
</dbReference>
<dbReference type="SMART" id="SM00889">
    <property type="entry name" value="EFG_IV"/>
    <property type="match status" value="1"/>
</dbReference>
<dbReference type="InterPro" id="IPR047872">
    <property type="entry name" value="EFG_IV"/>
</dbReference>
<evidence type="ECO:0000256" key="1">
    <source>
        <dbReference type="ARBA" id="ARBA00022741"/>
    </source>
</evidence>
<dbReference type="SUPFAM" id="SSF54211">
    <property type="entry name" value="Ribosomal protein S5 domain 2-like"/>
    <property type="match status" value="1"/>
</dbReference>
<keyword evidence="2" id="KW-0342">GTP-binding</keyword>
<protein>
    <submittedName>
        <fullName evidence="4">Elongation factor G</fullName>
    </submittedName>
</protein>
<dbReference type="FunFam" id="3.30.230.10:FF:000003">
    <property type="entry name" value="Elongation factor G"/>
    <property type="match status" value="1"/>
</dbReference>
<dbReference type="NCBIfam" id="TIGR00231">
    <property type="entry name" value="small_GTP"/>
    <property type="match status" value="1"/>
</dbReference>
<evidence type="ECO:0000313" key="4">
    <source>
        <dbReference type="EMBL" id="QPC81790.1"/>
    </source>
</evidence>
<keyword evidence="5" id="KW-1185">Reference proteome</keyword>
<feature type="domain" description="Tr-type G" evidence="3">
    <location>
        <begin position="7"/>
        <end position="279"/>
    </location>
</feature>
<gene>
    <name evidence="4" type="ORF">G4Y79_19165</name>
</gene>
<dbReference type="SUPFAM" id="SSF54980">
    <property type="entry name" value="EF-G C-terminal domain-like"/>
    <property type="match status" value="2"/>
</dbReference>
<dbReference type="PROSITE" id="PS51722">
    <property type="entry name" value="G_TR_2"/>
    <property type="match status" value="1"/>
</dbReference>
<keyword evidence="4" id="KW-0648">Protein biosynthesis</keyword>
<dbReference type="InterPro" id="IPR027417">
    <property type="entry name" value="P-loop_NTPase"/>
</dbReference>
<dbReference type="InterPro" id="IPR000640">
    <property type="entry name" value="EFG_V-like"/>
</dbReference>
<accession>A0A7S8E7G9</accession>
<dbReference type="PRINTS" id="PR00315">
    <property type="entry name" value="ELONGATNFCT"/>
</dbReference>
<dbReference type="Gene3D" id="2.40.30.10">
    <property type="entry name" value="Translation factors"/>
    <property type="match status" value="1"/>
</dbReference>
<dbReference type="InterPro" id="IPR000795">
    <property type="entry name" value="T_Tr_GTP-bd_dom"/>
</dbReference>
<dbReference type="AlphaFoldDB" id="A0A7S8E7G9"/>
<dbReference type="NCBIfam" id="NF009381">
    <property type="entry name" value="PRK12740.1-5"/>
    <property type="match status" value="1"/>
</dbReference>
<dbReference type="InterPro" id="IPR035647">
    <property type="entry name" value="EFG_III/V"/>
</dbReference>
<dbReference type="GO" id="GO:0032790">
    <property type="term" value="P:ribosome disassembly"/>
    <property type="evidence" value="ECO:0007669"/>
    <property type="project" value="TreeGrafter"/>
</dbReference>
<dbReference type="InterPro" id="IPR005517">
    <property type="entry name" value="Transl_elong_EFG/EF2_IV"/>
</dbReference>
<dbReference type="Gene3D" id="3.30.230.10">
    <property type="match status" value="1"/>
</dbReference>
<dbReference type="GO" id="GO:0003746">
    <property type="term" value="F:translation elongation factor activity"/>
    <property type="evidence" value="ECO:0007669"/>
    <property type="project" value="UniProtKB-KW"/>
</dbReference>
<dbReference type="Pfam" id="PF00679">
    <property type="entry name" value="EFG_C"/>
    <property type="match status" value="1"/>
</dbReference>
<sequence>MKEYASDAIRNIALVGHQGSGKSSLVEALLFNSGAINRLGKIEEQNTVSDWEEEEKERGLSLSTSLIPIEWNEHKINVLDAPGFTDFQGEMKNAIRVADSVVVVVDAVQGVEVGTELVWEYARVFQQPIIVVINKVDRENASFQRTLEDLRTSFEEYKFIPITVPIGEQADFKGVANVLTKKAYYGIGEKREDLPADMAEEVDEAHVALVEAAAEADDAYIEKYFEQGELTFEEVRDGMRKASRSHELKTVPVFVTSGTANIGTIPLMEALLVYASAPTVRRVGITPRGGGELDYLMPPQSDEKPLAAYVFKTTTDKYVGTLNYFRIFSGTISADSRNINATKQEEERFNSLFVLRGKEQIPVTRLHAGDIGVVAKLTHTTTGDTFADKKTDFEIMKPDFPAPLYSVALTPRTQQDSAKLGTTLNSLCEADPTLRWRQDPDTKEIVLEGMGSIHIDVTINRAAALGVGIDMHMPRVPYRETVSKERESTYRHKKQSGGAGQFGEVSLRVLPNDEEAFAYETKIFGGAISQQFLPSIEKGIRQVLETGVIAGFPVVHVKVEVFDGKEHPVDSKDIAFQIAGREAFKDAFMNAGPTLLEPIMNVRVTVPESMMGDIMGDLNQRRGRVQGMDSVGNKSIITAQVPLAEMMRYGNDLRSMTGGRGLYTMEFSNYERVPAHMLDDIVAQHREQVEA</sequence>
<dbReference type="RefSeq" id="WP_195169861.1">
    <property type="nucleotide sequence ID" value="NZ_CP062983.1"/>
</dbReference>
<dbReference type="InterPro" id="IPR035649">
    <property type="entry name" value="EFG_V"/>
</dbReference>
<dbReference type="InterPro" id="IPR014721">
    <property type="entry name" value="Ribsml_uS5_D2-typ_fold_subgr"/>
</dbReference>
<dbReference type="Gene3D" id="3.30.70.240">
    <property type="match status" value="1"/>
</dbReference>
<dbReference type="CDD" id="cd03713">
    <property type="entry name" value="EFG_mtEFG_C"/>
    <property type="match status" value="1"/>
</dbReference>
<reference evidence="4 5" key="1">
    <citation type="submission" date="2020-02" db="EMBL/GenBank/DDBJ databases">
        <authorList>
            <person name="Zheng R.K."/>
            <person name="Sun C.M."/>
        </authorList>
    </citation>
    <scope>NUCLEOTIDE SEQUENCE [LARGE SCALE GENOMIC DNA]</scope>
    <source>
        <strain evidence="5">rifampicinis</strain>
    </source>
</reference>
<dbReference type="SMART" id="SM00838">
    <property type="entry name" value="EFG_C"/>
    <property type="match status" value="1"/>
</dbReference>
<dbReference type="EMBL" id="CP062983">
    <property type="protein sequence ID" value="QPC81790.1"/>
    <property type="molecule type" value="Genomic_DNA"/>
</dbReference>
<proteinExistence type="predicted"/>
<dbReference type="SUPFAM" id="SSF52540">
    <property type="entry name" value="P-loop containing nucleoside triphosphate hydrolases"/>
    <property type="match status" value="1"/>
</dbReference>
<dbReference type="InterPro" id="IPR009000">
    <property type="entry name" value="Transl_B-barrel_sf"/>
</dbReference>
<dbReference type="Proteomes" id="UP000594468">
    <property type="component" value="Chromosome"/>
</dbReference>
<dbReference type="InterPro" id="IPR053905">
    <property type="entry name" value="EF-G-like_DII"/>
</dbReference>
<dbReference type="PANTHER" id="PTHR43261:SF6">
    <property type="entry name" value="ELONGATION FACTOR G-LIKE PROTEIN"/>
    <property type="match status" value="1"/>
</dbReference>
<evidence type="ECO:0000259" key="3">
    <source>
        <dbReference type="PROSITE" id="PS51722"/>
    </source>
</evidence>
<dbReference type="Gene3D" id="3.30.70.870">
    <property type="entry name" value="Elongation Factor G (Translational Gtpase), domain 3"/>
    <property type="match status" value="1"/>
</dbReference>
<dbReference type="NCBIfam" id="NF009891">
    <property type="entry name" value="PRK13351.1-1"/>
    <property type="match status" value="1"/>
</dbReference>
<dbReference type="GO" id="GO:0005525">
    <property type="term" value="F:GTP binding"/>
    <property type="evidence" value="ECO:0007669"/>
    <property type="project" value="UniProtKB-KW"/>
</dbReference>
<dbReference type="CDD" id="cd04088">
    <property type="entry name" value="EFG_mtEFG_II"/>
    <property type="match status" value="1"/>
</dbReference>
<dbReference type="KEGG" id="pmet:G4Y79_19165"/>